<organism evidence="2 3">
    <name type="scientific">Pseudonocardia humida</name>
    <dbReference type="NCBI Taxonomy" id="2800819"/>
    <lineage>
        <taxon>Bacteria</taxon>
        <taxon>Bacillati</taxon>
        <taxon>Actinomycetota</taxon>
        <taxon>Actinomycetes</taxon>
        <taxon>Pseudonocardiales</taxon>
        <taxon>Pseudonocardiaceae</taxon>
        <taxon>Pseudonocardia</taxon>
    </lineage>
</organism>
<feature type="region of interest" description="Disordered" evidence="1">
    <location>
        <begin position="1"/>
        <end position="66"/>
    </location>
</feature>
<name>A0ABT1A8E5_9PSEU</name>
<feature type="compositionally biased region" description="Basic and acidic residues" evidence="1">
    <location>
        <begin position="16"/>
        <end position="35"/>
    </location>
</feature>
<keyword evidence="3" id="KW-1185">Reference proteome</keyword>
<gene>
    <name evidence="2" type="ORF">KDL28_29985</name>
</gene>
<reference evidence="2" key="1">
    <citation type="submission" date="2021-04" db="EMBL/GenBank/DDBJ databases">
        <title>Pseudonocardia sp. nov., isolated from sandy soil of mangrove forest.</title>
        <authorList>
            <person name="Zan Z."/>
            <person name="Huang R."/>
            <person name="Liu W."/>
        </authorList>
    </citation>
    <scope>NUCLEOTIDE SEQUENCE</scope>
    <source>
        <strain evidence="2">S2-4</strain>
    </source>
</reference>
<dbReference type="RefSeq" id="WP_252444131.1">
    <property type="nucleotide sequence ID" value="NZ_JAGSOV010000064.1"/>
</dbReference>
<sequence length="820" mass="88228">MGDDGPGEATTGGGPDGKDTGTTDTGRNDAGRNDKTPPPTSEGRGPAADDDQDRERDRRLSNSTGDAFDALAREAYEHGRAVLDPTTLVAGRDAHVTIRTNLVVGGRHLPTRAPGRIREEDLVSLRARYVAPANYDDLRALLLDRHLLVLSGQPASGRTTSALHLLDDLTGGQVSRLDPTTAVADLAGDHVAPGHGYLATVADGDKRLSAVSADRFAEVLGRNSAYCVLVVGDHADTADQLLGYSAPCPPPDPLELVAGHIDADLPPDSPAELPARLMALARSARLRKALGPAPRTDEAAGLARLLLAHGGADEPAVDEIESELTAFLDTQVARWFAVLDAPAHGERAERARRLSALRIAIAVFDGLPSHIAMSAAESLAARMTTPFGPPSTGRAATPAVTAFGRPRVLTAEDDRNLLGSTRLVEERRTVTFRGALVPADVLRFIDPRTPSAVLRHIWKHRPALRRPLMMWLDELACDSQPAVRVRAAQAAGLLCSTEFAHAFTELIEPAARAGSRRSTAHAVEDIDDADPEADSERWRHRREFAALALDHAARDPGVRRAVTRTLRRWRRRDDPALRWTSATALGYDVGHADLAVTLDELRVLGTPYETVDASAIGPGPLLRDWNALLFAAGLSLARLFGTGAHEGVLRRLDEWMHHDRISLRKLAVQAVVLMSGIPVSGLGRPDNIDVDDLLLSGADVPTGRDRWPVLLALQGRHPKVVKPAAELVRDALRSPWREVMADVIGDWFDSAASDVSLLGAVESFLPLLVVEQSDRARLRALVRRKQRMWADPLPADVAARLDAALVAAASVPREVKVVPA</sequence>
<protein>
    <recommendedName>
        <fullName evidence="4">HEAT repeat protein</fullName>
    </recommendedName>
</protein>
<evidence type="ECO:0000256" key="1">
    <source>
        <dbReference type="SAM" id="MobiDB-lite"/>
    </source>
</evidence>
<dbReference type="Proteomes" id="UP001165283">
    <property type="component" value="Unassembled WGS sequence"/>
</dbReference>
<accession>A0ABT1A8E5</accession>
<evidence type="ECO:0000313" key="2">
    <source>
        <dbReference type="EMBL" id="MCO1659311.1"/>
    </source>
</evidence>
<dbReference type="EMBL" id="JAGSOV010000064">
    <property type="protein sequence ID" value="MCO1659311.1"/>
    <property type="molecule type" value="Genomic_DNA"/>
</dbReference>
<proteinExistence type="predicted"/>
<evidence type="ECO:0008006" key="4">
    <source>
        <dbReference type="Google" id="ProtNLM"/>
    </source>
</evidence>
<comment type="caution">
    <text evidence="2">The sequence shown here is derived from an EMBL/GenBank/DDBJ whole genome shotgun (WGS) entry which is preliminary data.</text>
</comment>
<evidence type="ECO:0000313" key="3">
    <source>
        <dbReference type="Proteomes" id="UP001165283"/>
    </source>
</evidence>